<evidence type="ECO:0000256" key="1">
    <source>
        <dbReference type="SAM" id="MobiDB-lite"/>
    </source>
</evidence>
<name>A0A1D2A943_AUXPR</name>
<protein>
    <recommendedName>
        <fullName evidence="4">UBA domain-containing protein</fullName>
    </recommendedName>
</protein>
<evidence type="ECO:0000256" key="2">
    <source>
        <dbReference type="SAM" id="SignalP"/>
    </source>
</evidence>
<reference evidence="3" key="1">
    <citation type="submission" date="2015-08" db="EMBL/GenBank/DDBJ databases">
        <authorList>
            <person name="Babu N.S."/>
            <person name="Beckwith C.J."/>
            <person name="Beseler K.G."/>
            <person name="Brison A."/>
            <person name="Carone J.V."/>
            <person name="Caskin T.P."/>
            <person name="Diamond M."/>
            <person name="Durham M.E."/>
            <person name="Foxe J.M."/>
            <person name="Go M."/>
            <person name="Henderson B.A."/>
            <person name="Jones I.B."/>
            <person name="McGettigan J.A."/>
            <person name="Micheletti S.J."/>
            <person name="Nasrallah M.E."/>
            <person name="Ortiz D."/>
            <person name="Piller C.R."/>
            <person name="Privatt S.R."/>
            <person name="Schneider S.L."/>
            <person name="Sharp S."/>
            <person name="Smith T.C."/>
            <person name="Stanton J.D."/>
            <person name="Ullery H.E."/>
            <person name="Wilson R.J."/>
            <person name="Serrano M.G."/>
            <person name="Buck G."/>
            <person name="Lee V."/>
            <person name="Wang Y."/>
            <person name="Carvalho R."/>
            <person name="Voegtly L."/>
            <person name="Shi R."/>
            <person name="Duckworth R."/>
            <person name="Johnson A."/>
            <person name="Loviza R."/>
            <person name="Walstead R."/>
            <person name="Shah Z."/>
            <person name="Kiflezghi M."/>
            <person name="Wade K."/>
            <person name="Ball S.L."/>
            <person name="Bradley K.W."/>
            <person name="Asai D.J."/>
            <person name="Bowman C.A."/>
            <person name="Russell D.A."/>
            <person name="Pope W.H."/>
            <person name="Jacobs-Sera D."/>
            <person name="Hendrix R.W."/>
            <person name="Hatfull G.F."/>
        </authorList>
    </citation>
    <scope>NUCLEOTIDE SEQUENCE</scope>
</reference>
<dbReference type="EMBL" id="GDKF01002928">
    <property type="protein sequence ID" value="JAT75694.1"/>
    <property type="molecule type" value="Transcribed_RNA"/>
</dbReference>
<feature type="chain" id="PRO_5008901441" description="UBA domain-containing protein" evidence="2">
    <location>
        <begin position="19"/>
        <end position="246"/>
    </location>
</feature>
<feature type="signal peptide" evidence="2">
    <location>
        <begin position="1"/>
        <end position="18"/>
    </location>
</feature>
<feature type="region of interest" description="Disordered" evidence="1">
    <location>
        <begin position="180"/>
        <end position="234"/>
    </location>
</feature>
<organism evidence="3">
    <name type="scientific">Auxenochlorella protothecoides</name>
    <name type="common">Green microalga</name>
    <name type="synonym">Chlorella protothecoides</name>
    <dbReference type="NCBI Taxonomy" id="3075"/>
    <lineage>
        <taxon>Eukaryota</taxon>
        <taxon>Viridiplantae</taxon>
        <taxon>Chlorophyta</taxon>
        <taxon>core chlorophytes</taxon>
        <taxon>Trebouxiophyceae</taxon>
        <taxon>Chlorellales</taxon>
        <taxon>Chlorellaceae</taxon>
        <taxon>Auxenochlorella</taxon>
    </lineage>
</organism>
<evidence type="ECO:0000313" key="3">
    <source>
        <dbReference type="EMBL" id="JAT75694.1"/>
    </source>
</evidence>
<accession>A0A1D2A943</accession>
<dbReference type="AlphaFoldDB" id="A0A1D2A943"/>
<keyword evidence="2" id="KW-0732">Signal</keyword>
<feature type="non-terminal residue" evidence="3">
    <location>
        <position position="1"/>
    </location>
</feature>
<evidence type="ECO:0008006" key="4">
    <source>
        <dbReference type="Google" id="ProtNLM"/>
    </source>
</evidence>
<proteinExistence type="predicted"/>
<sequence length="246" mass="25951">AKSHVRLFSLLSSQVARAYLGPAAMGVATLAGCPLRPDMTSARTGLDSELSTTGTCSEYESPELARTLTMCQTEEEVLRVLTDLGLSREQASMALRLALLTQAAAGRRATEATLHAAPEQHGARQQGFTFQTGSKAPAGVSVDTSLCHFSPVLDGLPPRWKPAGPQSAFAFQAAVHDTINEGETPGPIGPGPSCEVSAKREASLSDWVPGKKRRNPPPGPRRAPGHGLDIERSGLGRACSLDEWMG</sequence>
<gene>
    <name evidence="3" type="ORF">g.186</name>
</gene>